<keyword evidence="5 6" id="KW-0505">Motor protein</keyword>
<evidence type="ECO:0000256" key="5">
    <source>
        <dbReference type="ARBA" id="ARBA00023175"/>
    </source>
</evidence>
<keyword evidence="12" id="KW-1185">Reference proteome</keyword>
<gene>
    <name evidence="11" type="ORF">PVAP13_2KG014000</name>
</gene>
<dbReference type="GO" id="GO:0005524">
    <property type="term" value="F:ATP binding"/>
    <property type="evidence" value="ECO:0007669"/>
    <property type="project" value="UniProtKB-UniRule"/>
</dbReference>
<dbReference type="InterPro" id="IPR019821">
    <property type="entry name" value="Kinesin_motor_CS"/>
</dbReference>
<dbReference type="GO" id="GO:0005874">
    <property type="term" value="C:microtubule"/>
    <property type="evidence" value="ECO:0007669"/>
    <property type="project" value="UniProtKB-KW"/>
</dbReference>
<dbReference type="PRINTS" id="PR00380">
    <property type="entry name" value="KINESINHEAVY"/>
</dbReference>
<protein>
    <recommendedName>
        <fullName evidence="7">Kinesin-like protein</fullName>
    </recommendedName>
</protein>
<dbReference type="PANTHER" id="PTHR47972:SF45">
    <property type="entry name" value="PROTEIN CLARET SEGREGATIONAL"/>
    <property type="match status" value="1"/>
</dbReference>
<dbReference type="FunFam" id="3.40.850.10:FF:000048">
    <property type="entry name" value="Kinesin-like protein"/>
    <property type="match status" value="1"/>
</dbReference>
<dbReference type="InterPro" id="IPR001752">
    <property type="entry name" value="Kinesin_motor_dom"/>
</dbReference>
<evidence type="ECO:0000256" key="1">
    <source>
        <dbReference type="ARBA" id="ARBA00010899"/>
    </source>
</evidence>
<evidence type="ECO:0000256" key="9">
    <source>
        <dbReference type="SAM" id="MobiDB-lite"/>
    </source>
</evidence>
<organism evidence="11 12">
    <name type="scientific">Panicum virgatum</name>
    <name type="common">Blackwell switchgrass</name>
    <dbReference type="NCBI Taxonomy" id="38727"/>
    <lineage>
        <taxon>Eukaryota</taxon>
        <taxon>Viridiplantae</taxon>
        <taxon>Streptophyta</taxon>
        <taxon>Embryophyta</taxon>
        <taxon>Tracheophyta</taxon>
        <taxon>Spermatophyta</taxon>
        <taxon>Magnoliopsida</taxon>
        <taxon>Liliopsida</taxon>
        <taxon>Poales</taxon>
        <taxon>Poaceae</taxon>
        <taxon>PACMAD clade</taxon>
        <taxon>Panicoideae</taxon>
        <taxon>Panicodae</taxon>
        <taxon>Paniceae</taxon>
        <taxon>Panicinae</taxon>
        <taxon>Panicum</taxon>
        <taxon>Panicum sect. Hiantes</taxon>
    </lineage>
</organism>
<dbReference type="PROSITE" id="PS00411">
    <property type="entry name" value="KINESIN_MOTOR_1"/>
    <property type="match status" value="1"/>
</dbReference>
<dbReference type="GO" id="GO:0008017">
    <property type="term" value="F:microtubule binding"/>
    <property type="evidence" value="ECO:0007669"/>
    <property type="project" value="InterPro"/>
</dbReference>
<dbReference type="PROSITE" id="PS50067">
    <property type="entry name" value="KINESIN_MOTOR_2"/>
    <property type="match status" value="1"/>
</dbReference>
<sequence length="788" mass="88615">MSARGVRPGMLRHKENNPADAQAGKRQRTATGAGRQPLSAAAQPPPPPPEEEPMVFAVREDVEALLNEKMKGKNKMDYKGKSEQMMEYIKKLRACIKWLLEREDANLTEIGNITARLEAEGKQHSKTVVELKNSFDEARSINEELQKQYTSLQETLKKVEAEKMDTLRALQEEKDARTSVESMKNKLLEDLKKGKLEEKRLNDQIKMLQDTNKRLQEYNTSLQQYNSNLQADATKNAETMAKLQKEKNTMVETMNGLKDHANSVKMQLDLTKSLQNEAAKQKNELLKEVEGLRMELQRAREDRDNKSAEVDSLMAEMGTYKEMTGKAAIELDGAMTRTAALEETCSSQRQMIKTLETKLAAASERLKMFDLTALETMTEYENQKKILESLQSRLEEAEQQILDGEKLRKKLHNTILVRSPGLPKVQYIYLPIFKVISLQELKGNIRVFCRVRPLLPNESGAISYPKNGENIGRGIELMHNAQAYSFTFDKVFDHSASQEHVFIEISQLVQSALDGYKVCIFAYGQTGSGKTYTMMGNPELDDQKGMIPRSLEQIFQASQALNSQGWKYKMQASMLEIYNETIRDLLGVNRMAAQDGGSSKYTIKHDANGNTHVSDLTVVDVTSISEVSSLLRRAAQSRSVGRTQMNEESSRSHCVFTLRIFGVNEGTDQQVQGVLNLIDLAGSERLNKSGATGDRLKETQAINKSLSCLSDVIFSIAKKEEHVPFRNSKLTYLLQPCLGGDSKTLMFVNLSPEVSSTGESICSLRFAARVNSCEIGIPRRQTQMRSSQ</sequence>
<evidence type="ECO:0000256" key="4">
    <source>
        <dbReference type="ARBA" id="ARBA00022840"/>
    </source>
</evidence>
<feature type="region of interest" description="Disordered" evidence="9">
    <location>
        <begin position="1"/>
        <end position="53"/>
    </location>
</feature>
<evidence type="ECO:0000256" key="6">
    <source>
        <dbReference type="PROSITE-ProRule" id="PRU00283"/>
    </source>
</evidence>
<comment type="similarity">
    <text evidence="1">Belongs to the TRAFAC class myosin-kinesin ATPase superfamily. Kinesin family. KIN-14 subfamily.</text>
</comment>
<evidence type="ECO:0000313" key="12">
    <source>
        <dbReference type="Proteomes" id="UP000823388"/>
    </source>
</evidence>
<dbReference type="GO" id="GO:0007018">
    <property type="term" value="P:microtubule-based movement"/>
    <property type="evidence" value="ECO:0007669"/>
    <property type="project" value="InterPro"/>
</dbReference>
<dbReference type="InterPro" id="IPR036961">
    <property type="entry name" value="Kinesin_motor_dom_sf"/>
</dbReference>
<dbReference type="CDD" id="cd01366">
    <property type="entry name" value="KISc_C_terminal"/>
    <property type="match status" value="1"/>
</dbReference>
<dbReference type="Proteomes" id="UP000823388">
    <property type="component" value="Chromosome 2K"/>
</dbReference>
<keyword evidence="2 7" id="KW-0493">Microtubule</keyword>
<dbReference type="Pfam" id="PF00225">
    <property type="entry name" value="Kinesin"/>
    <property type="match status" value="1"/>
</dbReference>
<evidence type="ECO:0000313" key="11">
    <source>
        <dbReference type="EMBL" id="KAG2639387.1"/>
    </source>
</evidence>
<dbReference type="SMART" id="SM00129">
    <property type="entry name" value="KISc"/>
    <property type="match status" value="1"/>
</dbReference>
<dbReference type="SUPFAM" id="SSF52540">
    <property type="entry name" value="P-loop containing nucleoside triphosphate hydrolases"/>
    <property type="match status" value="1"/>
</dbReference>
<feature type="coiled-coil region" evidence="8">
    <location>
        <begin position="128"/>
        <end position="316"/>
    </location>
</feature>
<dbReference type="EMBL" id="CM029039">
    <property type="protein sequence ID" value="KAG2639387.1"/>
    <property type="molecule type" value="Genomic_DNA"/>
</dbReference>
<dbReference type="PANTHER" id="PTHR47972">
    <property type="entry name" value="KINESIN-LIKE PROTEIN KLP-3"/>
    <property type="match status" value="1"/>
</dbReference>
<comment type="caution">
    <text evidence="11">The sequence shown here is derived from an EMBL/GenBank/DDBJ whole genome shotgun (WGS) entry which is preliminary data.</text>
</comment>
<reference evidence="11" key="1">
    <citation type="submission" date="2020-05" db="EMBL/GenBank/DDBJ databases">
        <title>WGS assembly of Panicum virgatum.</title>
        <authorList>
            <person name="Lovell J.T."/>
            <person name="Jenkins J."/>
            <person name="Shu S."/>
            <person name="Juenger T.E."/>
            <person name="Schmutz J."/>
        </authorList>
    </citation>
    <scope>NUCLEOTIDE SEQUENCE</scope>
    <source>
        <strain evidence="11">AP13</strain>
    </source>
</reference>
<proteinExistence type="inferred from homology"/>
<dbReference type="InterPro" id="IPR027417">
    <property type="entry name" value="P-loop_NTPase"/>
</dbReference>
<evidence type="ECO:0000259" key="10">
    <source>
        <dbReference type="PROSITE" id="PS50067"/>
    </source>
</evidence>
<evidence type="ECO:0000256" key="3">
    <source>
        <dbReference type="ARBA" id="ARBA00022741"/>
    </source>
</evidence>
<dbReference type="GO" id="GO:0003777">
    <property type="term" value="F:microtubule motor activity"/>
    <property type="evidence" value="ECO:0007669"/>
    <property type="project" value="InterPro"/>
</dbReference>
<accession>A0A8T0VY58</accession>
<feature type="binding site" evidence="6">
    <location>
        <begin position="524"/>
        <end position="531"/>
    </location>
    <ligand>
        <name>ATP</name>
        <dbReference type="ChEBI" id="CHEBI:30616"/>
    </ligand>
</feature>
<dbReference type="Gene3D" id="3.40.850.10">
    <property type="entry name" value="Kinesin motor domain"/>
    <property type="match status" value="1"/>
</dbReference>
<feature type="coiled-coil region" evidence="8">
    <location>
        <begin position="345"/>
        <end position="414"/>
    </location>
</feature>
<feature type="domain" description="Kinesin motor" evidence="10">
    <location>
        <begin position="444"/>
        <end position="773"/>
    </location>
</feature>
<evidence type="ECO:0000256" key="8">
    <source>
        <dbReference type="SAM" id="Coils"/>
    </source>
</evidence>
<name>A0A8T0VY58_PANVG</name>
<evidence type="ECO:0000256" key="7">
    <source>
        <dbReference type="RuleBase" id="RU000394"/>
    </source>
</evidence>
<dbReference type="AlphaFoldDB" id="A0A8T0VY58"/>
<keyword evidence="8" id="KW-0175">Coiled coil</keyword>
<keyword evidence="3 6" id="KW-0547">Nucleotide-binding</keyword>
<evidence type="ECO:0000256" key="2">
    <source>
        <dbReference type="ARBA" id="ARBA00022701"/>
    </source>
</evidence>
<keyword evidence="4 6" id="KW-0067">ATP-binding</keyword>
<dbReference type="InterPro" id="IPR027640">
    <property type="entry name" value="Kinesin-like_fam"/>
</dbReference>